<dbReference type="Gene3D" id="1.20.120.520">
    <property type="entry name" value="nmb1532 protein domain like"/>
    <property type="match status" value="1"/>
</dbReference>
<comment type="caution">
    <text evidence="2">The sequence shown here is derived from an EMBL/GenBank/DDBJ whole genome shotgun (WGS) entry which is preliminary data.</text>
</comment>
<organism evidence="2 3">
    <name type="scientific">Kribbella pittospori</name>
    <dbReference type="NCBI Taxonomy" id="722689"/>
    <lineage>
        <taxon>Bacteria</taxon>
        <taxon>Bacillati</taxon>
        <taxon>Actinomycetota</taxon>
        <taxon>Actinomycetes</taxon>
        <taxon>Propionibacteriales</taxon>
        <taxon>Kribbellaceae</taxon>
        <taxon>Kribbella</taxon>
    </lineage>
</organism>
<name>A0A4R0KWU2_9ACTN</name>
<dbReference type="Proteomes" id="UP000291144">
    <property type="component" value="Unassembled WGS sequence"/>
</dbReference>
<dbReference type="EMBL" id="SJKB01000006">
    <property type="protein sequence ID" value="TCC60595.1"/>
    <property type="molecule type" value="Genomic_DNA"/>
</dbReference>
<dbReference type="AlphaFoldDB" id="A0A4R0KWU2"/>
<evidence type="ECO:0000313" key="2">
    <source>
        <dbReference type="EMBL" id="TCC60595.1"/>
    </source>
</evidence>
<sequence length="143" mass="16162">MSRLQGFGNQLLAFHDQLRDQIDVLREQDAPDGKDLLTHCLAFCGALTRHHTGEDDGAFMVLAEEYPELRPVLEELARDHLIIAQALQRLEKLAALDPAERKRELDTVAALMETHFTYEERKLVTALNALDDDGTGRLALPFR</sequence>
<proteinExistence type="predicted"/>
<feature type="domain" description="Hemerythrin-like" evidence="1">
    <location>
        <begin position="11"/>
        <end position="126"/>
    </location>
</feature>
<dbReference type="RefSeq" id="WP_131359454.1">
    <property type="nucleotide sequence ID" value="NZ_SJKB01000006.1"/>
</dbReference>
<dbReference type="InterPro" id="IPR012312">
    <property type="entry name" value="Hemerythrin-like"/>
</dbReference>
<gene>
    <name evidence="2" type="ORF">E0H73_21985</name>
</gene>
<protein>
    <submittedName>
        <fullName evidence="2">Hemerythrin domain-containing protein</fullName>
    </submittedName>
</protein>
<accession>A0A4R0KWU2</accession>
<dbReference type="OrthoDB" id="8225825at2"/>
<keyword evidence="3" id="KW-1185">Reference proteome</keyword>
<reference evidence="2 3" key="1">
    <citation type="submission" date="2019-02" db="EMBL/GenBank/DDBJ databases">
        <title>Kribbella capetownensis sp. nov. and Kribbella speibonae sp. nov., isolated from soil.</title>
        <authorList>
            <person name="Curtis S.M."/>
            <person name="Norton I."/>
            <person name="Everest G.J."/>
            <person name="Meyers P.R."/>
        </authorList>
    </citation>
    <scope>NUCLEOTIDE SEQUENCE [LARGE SCALE GENOMIC DNA]</scope>
    <source>
        <strain evidence="2 3">NRRL B-24813</strain>
    </source>
</reference>
<evidence type="ECO:0000259" key="1">
    <source>
        <dbReference type="Pfam" id="PF01814"/>
    </source>
</evidence>
<evidence type="ECO:0000313" key="3">
    <source>
        <dbReference type="Proteomes" id="UP000291144"/>
    </source>
</evidence>
<dbReference type="Pfam" id="PF01814">
    <property type="entry name" value="Hemerythrin"/>
    <property type="match status" value="1"/>
</dbReference>